<gene>
    <name evidence="1" type="ORF">SAMN02745129_2476</name>
</gene>
<dbReference type="Proteomes" id="UP000184268">
    <property type="component" value="Unassembled WGS sequence"/>
</dbReference>
<protein>
    <submittedName>
        <fullName evidence="1">Uncharacterized protein</fullName>
    </submittedName>
</protein>
<sequence length="321" mass="35595">MASEEINKARRMNELWPAKILHRLKALAAETGPISSEEVRGKVQALEKVSTALNDIWSVVTDLKLFPGAAEHYDKARQSVKGLTEVKDGLNKEVAESLDRHHKVLYKVQDIEFDLERFLEDREPGRTTAVSVLEFVATRGQSAADFRLDACEFKGLIEGNTLDHMHLLSKEEGNVLGAPSIKYVLVGNLRQQEKLAERLGNFGERRWFRLEKDHLAGLPQPGQRAQCDLPAPPAGCDAHLVAAELLTCAVDSEPLLGNPNAADKVARSVVKAMAPQLDVYREHSKIAPASMMPGREGDFEVYCKLHQRHMEKTSSYSGPGL</sequence>
<dbReference type="RefSeq" id="WP_067655416.1">
    <property type="nucleotide sequence ID" value="NZ_FQXG01000003.1"/>
</dbReference>
<dbReference type="AlphaFoldDB" id="A0A1M5UAH6"/>
<reference evidence="1 2" key="1">
    <citation type="submission" date="2016-11" db="EMBL/GenBank/DDBJ databases">
        <authorList>
            <person name="Jaros S."/>
            <person name="Januszkiewicz K."/>
            <person name="Wedrychowicz H."/>
        </authorList>
    </citation>
    <scope>NUCLEOTIDE SEQUENCE [LARGE SCALE GENOMIC DNA]</scope>
    <source>
        <strain evidence="1 2">DSM 16917</strain>
    </source>
</reference>
<evidence type="ECO:0000313" key="2">
    <source>
        <dbReference type="Proteomes" id="UP000184268"/>
    </source>
</evidence>
<accession>A0A1M5UAH6</accession>
<proteinExistence type="predicted"/>
<dbReference type="EMBL" id="FQXG01000003">
    <property type="protein sequence ID" value="SHH59940.1"/>
    <property type="molecule type" value="Genomic_DNA"/>
</dbReference>
<keyword evidence="2" id="KW-1185">Reference proteome</keyword>
<evidence type="ECO:0000313" key="1">
    <source>
        <dbReference type="EMBL" id="SHH59940.1"/>
    </source>
</evidence>
<dbReference type="STRING" id="299255.SAMN02745129_2476"/>
<organism evidence="1 2">
    <name type="scientific">Ferrimonas marina</name>
    <dbReference type="NCBI Taxonomy" id="299255"/>
    <lineage>
        <taxon>Bacteria</taxon>
        <taxon>Pseudomonadati</taxon>
        <taxon>Pseudomonadota</taxon>
        <taxon>Gammaproteobacteria</taxon>
        <taxon>Alteromonadales</taxon>
        <taxon>Ferrimonadaceae</taxon>
        <taxon>Ferrimonas</taxon>
    </lineage>
</organism>
<name>A0A1M5UAH6_9GAMM</name>